<dbReference type="Gene3D" id="2.60.40.290">
    <property type="match status" value="1"/>
</dbReference>
<dbReference type="InterPro" id="IPR001919">
    <property type="entry name" value="CBD2"/>
</dbReference>
<evidence type="ECO:0000256" key="8">
    <source>
        <dbReference type="ARBA" id="ARBA00023326"/>
    </source>
</evidence>
<dbReference type="SMR" id="A0A399FVC0"/>
<sequence length="487" mass="53172">MTEVRHRPPGRARRSLGLLLSSALAAATLWATASPAHAEDTLRDLAAQNGGRHFGAAITYNPLNNDSQYRDIAATQFSAVTHENEMKWESLEPQRGQYNWSQADSIIDFAKSNNQIVRGHTLVWHSQLPSWLNNGGFSGTQLRSIMDNHIETVAGRYRGDIYAWDVVNEAFNEDGSFRNSIWYQGMGVDYIAHAFRKAHEVDPNAKLYINDYNIEGINSKSNGLYDLVVDLLDQGVPIHGVGIQSHLIVGQVPSTFQQNIQRFADLGLDVAITELDIRMQMPATDSKLQQQANDYRAVVNACLAVSRCIGVTVWGIDDERSWVPYTFDGEGAPLLYDGQYNRKPAWYAVYEALGGTTDPTDPPTDPTDPPTDPTDPPTDPPGNGGPCDVDYTVVNDWGNGMQGSITISNTGSSPINDWTLRFTLSGVTISNGWNGDWSQSGSQITVNAPSWNPTIQPGQSTQLGFVASKSGSTAAPTQFTVNGATCS</sequence>
<name>A0A399FVC0_9ACTN</name>
<evidence type="ECO:0000256" key="6">
    <source>
        <dbReference type="ARBA" id="ARBA00023277"/>
    </source>
</evidence>
<dbReference type="PANTHER" id="PTHR31490:SF88">
    <property type="entry name" value="BETA-XYLANASE"/>
    <property type="match status" value="1"/>
</dbReference>
<dbReference type="GO" id="GO:0031176">
    <property type="term" value="F:endo-1,4-beta-xylanase activity"/>
    <property type="evidence" value="ECO:0007669"/>
    <property type="project" value="UniProtKB-EC"/>
</dbReference>
<dbReference type="InterPro" id="IPR012291">
    <property type="entry name" value="CBM2_carb-bd_dom_sf"/>
</dbReference>
<dbReference type="GO" id="GO:0045493">
    <property type="term" value="P:xylan catabolic process"/>
    <property type="evidence" value="ECO:0007669"/>
    <property type="project" value="UniProtKB-KW"/>
</dbReference>
<dbReference type="EC" id="3.2.1.8" evidence="9"/>
<dbReference type="Gene3D" id="3.20.20.80">
    <property type="entry name" value="Glycosidases"/>
    <property type="match status" value="1"/>
</dbReference>
<dbReference type="InterPro" id="IPR044846">
    <property type="entry name" value="GH10"/>
</dbReference>
<keyword evidence="6 9" id="KW-0119">Carbohydrate metabolism</keyword>
<evidence type="ECO:0000256" key="7">
    <source>
        <dbReference type="ARBA" id="ARBA00023295"/>
    </source>
</evidence>
<dbReference type="Pfam" id="PF00553">
    <property type="entry name" value="CBM_2"/>
    <property type="match status" value="1"/>
</dbReference>
<dbReference type="EMBL" id="CP063196">
    <property type="protein sequence ID" value="UOE18752.1"/>
    <property type="molecule type" value="Genomic_DNA"/>
</dbReference>
<proteinExistence type="inferred from homology"/>
<feature type="chain" id="PRO_5043702783" description="Beta-xylanase" evidence="11">
    <location>
        <begin position="39"/>
        <end position="487"/>
    </location>
</feature>
<evidence type="ECO:0000256" key="1">
    <source>
        <dbReference type="ARBA" id="ARBA00000681"/>
    </source>
</evidence>
<evidence type="ECO:0000256" key="5">
    <source>
        <dbReference type="ARBA" id="ARBA00022801"/>
    </source>
</evidence>
<dbReference type="PROSITE" id="PS51760">
    <property type="entry name" value="GH10_2"/>
    <property type="match status" value="1"/>
</dbReference>
<dbReference type="Pfam" id="PF00331">
    <property type="entry name" value="Glyco_hydro_10"/>
    <property type="match status" value="1"/>
</dbReference>
<feature type="compositionally biased region" description="Pro residues" evidence="10">
    <location>
        <begin position="360"/>
        <end position="380"/>
    </location>
</feature>
<comment type="similarity">
    <text evidence="2 9">Belongs to the glycosyl hydrolase 10 (cellulase F) family.</text>
</comment>
<protein>
    <recommendedName>
        <fullName evidence="9">Beta-xylanase</fullName>
        <ecNumber evidence="9">3.2.1.8</ecNumber>
    </recommendedName>
</protein>
<feature type="signal peptide" evidence="11">
    <location>
        <begin position="1"/>
        <end position="38"/>
    </location>
</feature>
<dbReference type="SUPFAM" id="SSF51445">
    <property type="entry name" value="(Trans)glycosidases"/>
    <property type="match status" value="1"/>
</dbReference>
<keyword evidence="3" id="KW-0858">Xylan degradation</keyword>
<reference evidence="12" key="1">
    <citation type="submission" date="2020-10" db="EMBL/GenBank/DDBJ databases">
        <title>De novo genome project of the cellulose decomposer Thermobifida halotolerans type strain.</title>
        <authorList>
            <person name="Nagy I."/>
            <person name="Horvath B."/>
            <person name="Kukolya J."/>
            <person name="Nagy I."/>
            <person name="Orsini M."/>
        </authorList>
    </citation>
    <scope>NUCLEOTIDE SEQUENCE</scope>
    <source>
        <strain evidence="12">DSM 44931</strain>
    </source>
</reference>
<evidence type="ECO:0000256" key="10">
    <source>
        <dbReference type="SAM" id="MobiDB-lite"/>
    </source>
</evidence>
<dbReference type="Proteomes" id="UP000265719">
    <property type="component" value="Chromosome"/>
</dbReference>
<evidence type="ECO:0000256" key="2">
    <source>
        <dbReference type="ARBA" id="ARBA00007495"/>
    </source>
</evidence>
<evidence type="ECO:0000256" key="11">
    <source>
        <dbReference type="SAM" id="SignalP"/>
    </source>
</evidence>
<dbReference type="InterPro" id="IPR001000">
    <property type="entry name" value="GH10_dom"/>
</dbReference>
<evidence type="ECO:0000256" key="3">
    <source>
        <dbReference type="ARBA" id="ARBA00022651"/>
    </source>
</evidence>
<evidence type="ECO:0000256" key="9">
    <source>
        <dbReference type="RuleBase" id="RU361174"/>
    </source>
</evidence>
<dbReference type="SUPFAM" id="SSF49384">
    <property type="entry name" value="Carbohydrate-binding domain"/>
    <property type="match status" value="1"/>
</dbReference>
<dbReference type="PRINTS" id="PR00134">
    <property type="entry name" value="GLHYDRLASE10"/>
</dbReference>
<keyword evidence="7 9" id="KW-0326">Glycosidase</keyword>
<organism evidence="12 13">
    <name type="scientific">Thermobifida halotolerans</name>
    <dbReference type="NCBI Taxonomy" id="483545"/>
    <lineage>
        <taxon>Bacteria</taxon>
        <taxon>Bacillati</taxon>
        <taxon>Actinomycetota</taxon>
        <taxon>Actinomycetes</taxon>
        <taxon>Streptosporangiales</taxon>
        <taxon>Nocardiopsidaceae</taxon>
        <taxon>Thermobifida</taxon>
    </lineage>
</organism>
<dbReference type="InterPro" id="IPR008965">
    <property type="entry name" value="CBM2/CBM3_carb-bd_dom_sf"/>
</dbReference>
<dbReference type="InterPro" id="IPR031158">
    <property type="entry name" value="GH10_AS"/>
</dbReference>
<keyword evidence="5 9" id="KW-0378">Hydrolase</keyword>
<feature type="region of interest" description="Disordered" evidence="10">
    <location>
        <begin position="353"/>
        <end position="389"/>
    </location>
</feature>
<dbReference type="KEGG" id="thao:NI17_018485"/>
<dbReference type="SMART" id="SM00637">
    <property type="entry name" value="CBD_II"/>
    <property type="match status" value="1"/>
</dbReference>
<keyword evidence="8 9" id="KW-0624">Polysaccharide degradation</keyword>
<keyword evidence="4 11" id="KW-0732">Signal</keyword>
<dbReference type="SMART" id="SM00633">
    <property type="entry name" value="Glyco_10"/>
    <property type="match status" value="1"/>
</dbReference>
<evidence type="ECO:0000313" key="13">
    <source>
        <dbReference type="Proteomes" id="UP000265719"/>
    </source>
</evidence>
<dbReference type="AlphaFoldDB" id="A0A399FVC0"/>
<evidence type="ECO:0000256" key="4">
    <source>
        <dbReference type="ARBA" id="ARBA00022729"/>
    </source>
</evidence>
<keyword evidence="13" id="KW-1185">Reference proteome</keyword>
<evidence type="ECO:0000313" key="12">
    <source>
        <dbReference type="EMBL" id="UOE18752.1"/>
    </source>
</evidence>
<dbReference type="RefSeq" id="WP_068691206.1">
    <property type="nucleotide sequence ID" value="NZ_CP063196.1"/>
</dbReference>
<accession>A0A399FVC0</accession>
<dbReference type="PROSITE" id="PS00591">
    <property type="entry name" value="GH10_1"/>
    <property type="match status" value="1"/>
</dbReference>
<dbReference type="GO" id="GO:0030247">
    <property type="term" value="F:polysaccharide binding"/>
    <property type="evidence" value="ECO:0007669"/>
    <property type="project" value="UniProtKB-UniRule"/>
</dbReference>
<comment type="catalytic activity">
    <reaction evidence="1 9">
        <text>Endohydrolysis of (1-&gt;4)-beta-D-xylosidic linkages in xylans.</text>
        <dbReference type="EC" id="3.2.1.8"/>
    </reaction>
</comment>
<dbReference type="OrthoDB" id="9815836at2"/>
<gene>
    <name evidence="12" type="ORF">NI17_018485</name>
</gene>
<dbReference type="PANTHER" id="PTHR31490">
    <property type="entry name" value="GLYCOSYL HYDROLASE"/>
    <property type="match status" value="1"/>
</dbReference>
<dbReference type="PROSITE" id="PS51173">
    <property type="entry name" value="CBM2"/>
    <property type="match status" value="1"/>
</dbReference>
<dbReference type="InterPro" id="IPR017853">
    <property type="entry name" value="GH"/>
</dbReference>